<reference evidence="1" key="1">
    <citation type="submission" date="2020-05" db="EMBL/GenBank/DDBJ databases">
        <authorList>
            <person name="Chiriac C."/>
            <person name="Salcher M."/>
            <person name="Ghai R."/>
            <person name="Kavagutti S V."/>
        </authorList>
    </citation>
    <scope>NUCLEOTIDE SEQUENCE</scope>
</reference>
<name>A0A6J6WVY7_9ZZZZ</name>
<dbReference type="InterPro" id="IPR007332">
    <property type="entry name" value="DUF411"/>
</dbReference>
<dbReference type="AlphaFoldDB" id="A0A6J6WVY7"/>
<protein>
    <submittedName>
        <fullName evidence="1">Unannotated protein</fullName>
    </submittedName>
</protein>
<dbReference type="EMBL" id="CAFAAI010000011">
    <property type="protein sequence ID" value="CAB4787374.1"/>
    <property type="molecule type" value="Genomic_DNA"/>
</dbReference>
<evidence type="ECO:0000313" key="1">
    <source>
        <dbReference type="EMBL" id="CAB4787374.1"/>
    </source>
</evidence>
<dbReference type="Pfam" id="PF04214">
    <property type="entry name" value="DUF411"/>
    <property type="match status" value="1"/>
</dbReference>
<sequence>MFKDKFLMNAQRRHFFLATAGLFLSRTALAAAGQKINAIVYKDPNCGCCQDWVIHLEKNGFTVVLKDQANSKERSKLGMPSKYSSCHTAIIENYLIEGHVPAADILRLLKEKPDALGLSVPGMVVGTPGMDGPAYDDLKEPFKVLLIRKNGTAEIFNSYA</sequence>
<proteinExistence type="predicted"/>
<accession>A0A6J6WVY7</accession>
<organism evidence="1">
    <name type="scientific">freshwater metagenome</name>
    <dbReference type="NCBI Taxonomy" id="449393"/>
    <lineage>
        <taxon>unclassified sequences</taxon>
        <taxon>metagenomes</taxon>
        <taxon>ecological metagenomes</taxon>
    </lineage>
</organism>
<gene>
    <name evidence="1" type="ORF">UFOPK2992_00152</name>
</gene>